<feature type="compositionally biased region" description="Polar residues" evidence="1">
    <location>
        <begin position="1"/>
        <end position="14"/>
    </location>
</feature>
<evidence type="ECO:0000313" key="2">
    <source>
        <dbReference type="EMBL" id="EAR13986.1"/>
    </source>
</evidence>
<organism evidence="2 3">
    <name type="scientific">Polaribacter irgensii 23-P</name>
    <dbReference type="NCBI Taxonomy" id="313594"/>
    <lineage>
        <taxon>Bacteria</taxon>
        <taxon>Pseudomonadati</taxon>
        <taxon>Bacteroidota</taxon>
        <taxon>Flavobacteriia</taxon>
        <taxon>Flavobacteriales</taxon>
        <taxon>Flavobacteriaceae</taxon>
    </lineage>
</organism>
<comment type="caution">
    <text evidence="2">The sequence shown here is derived from an EMBL/GenBank/DDBJ whole genome shotgun (WGS) entry which is preliminary data.</text>
</comment>
<sequence length="57" mass="6895">MTSKKQQYQKTLQRSHVYGPRFPGKNTNKRTSYLFSIFIYKKNDKREFSQKDPFQCA</sequence>
<accession>A4BYE5</accession>
<evidence type="ECO:0000313" key="3">
    <source>
        <dbReference type="Proteomes" id="UP000003053"/>
    </source>
</evidence>
<name>A4BYE5_9FLAO</name>
<feature type="region of interest" description="Disordered" evidence="1">
    <location>
        <begin position="1"/>
        <end position="24"/>
    </location>
</feature>
<dbReference type="STRING" id="313594.PI23P_05792"/>
<reference evidence="2 3" key="1">
    <citation type="submission" date="2006-02" db="EMBL/GenBank/DDBJ databases">
        <authorList>
            <person name="Murray A."/>
            <person name="Staley J."/>
            <person name="Ferriera S."/>
            <person name="Johnson J."/>
            <person name="Kravitz S."/>
            <person name="Halpern A."/>
            <person name="Remington K."/>
            <person name="Beeson K."/>
            <person name="Tran B."/>
            <person name="Rogers Y.-H."/>
            <person name="Friedman R."/>
            <person name="Venter J.C."/>
        </authorList>
    </citation>
    <scope>NUCLEOTIDE SEQUENCE [LARGE SCALE GENOMIC DNA]</scope>
    <source>
        <strain evidence="2 3">23-P</strain>
    </source>
</reference>
<protein>
    <submittedName>
        <fullName evidence="2">Uncharacterized protein</fullName>
    </submittedName>
</protein>
<keyword evidence="3" id="KW-1185">Reference proteome</keyword>
<dbReference type="EMBL" id="AAOG01000001">
    <property type="protein sequence ID" value="EAR13986.1"/>
    <property type="molecule type" value="Genomic_DNA"/>
</dbReference>
<proteinExistence type="predicted"/>
<dbReference type="AlphaFoldDB" id="A4BYE5"/>
<evidence type="ECO:0000256" key="1">
    <source>
        <dbReference type="SAM" id="MobiDB-lite"/>
    </source>
</evidence>
<gene>
    <name evidence="2" type="ORF">PI23P_05792</name>
</gene>
<dbReference type="HOGENOM" id="CLU_2992796_0_0_10"/>
<dbReference type="Proteomes" id="UP000003053">
    <property type="component" value="Unassembled WGS sequence"/>
</dbReference>